<evidence type="ECO:0000259" key="6">
    <source>
        <dbReference type="PROSITE" id="PS50887"/>
    </source>
</evidence>
<feature type="domain" description="HAMP" evidence="5">
    <location>
        <begin position="114"/>
        <end position="141"/>
    </location>
</feature>
<evidence type="ECO:0000313" key="8">
    <source>
        <dbReference type="Proteomes" id="UP000198461"/>
    </source>
</evidence>
<dbReference type="SUPFAM" id="SSF55781">
    <property type="entry name" value="GAF domain-like"/>
    <property type="match status" value="1"/>
</dbReference>
<dbReference type="SUPFAM" id="SSF55073">
    <property type="entry name" value="Nucleotide cyclase"/>
    <property type="match status" value="1"/>
</dbReference>
<dbReference type="Gene3D" id="3.30.450.40">
    <property type="match status" value="1"/>
</dbReference>
<dbReference type="GO" id="GO:0052621">
    <property type="term" value="F:diguanylate cyclase activity"/>
    <property type="evidence" value="ECO:0007669"/>
    <property type="project" value="UniProtKB-EC"/>
</dbReference>
<feature type="transmembrane region" description="Helical" evidence="4">
    <location>
        <begin position="15"/>
        <end position="35"/>
    </location>
</feature>
<dbReference type="InterPro" id="IPR050469">
    <property type="entry name" value="Diguanylate_Cyclase"/>
</dbReference>
<evidence type="ECO:0000313" key="7">
    <source>
        <dbReference type="EMBL" id="SIN68085.1"/>
    </source>
</evidence>
<dbReference type="GO" id="GO:0016020">
    <property type="term" value="C:membrane"/>
    <property type="evidence" value="ECO:0007669"/>
    <property type="project" value="InterPro"/>
</dbReference>
<dbReference type="PANTHER" id="PTHR45138:SF9">
    <property type="entry name" value="DIGUANYLATE CYCLASE DGCM-RELATED"/>
    <property type="match status" value="1"/>
</dbReference>
<comment type="catalytic activity">
    <reaction evidence="3">
        <text>2 GTP = 3',3'-c-di-GMP + 2 diphosphate</text>
        <dbReference type="Rhea" id="RHEA:24898"/>
        <dbReference type="ChEBI" id="CHEBI:33019"/>
        <dbReference type="ChEBI" id="CHEBI:37565"/>
        <dbReference type="ChEBI" id="CHEBI:58805"/>
        <dbReference type="EC" id="2.7.7.65"/>
    </reaction>
</comment>
<proteinExistence type="predicted"/>
<protein>
    <recommendedName>
        <fullName evidence="2">diguanylate cyclase</fullName>
        <ecNumber evidence="2">2.7.7.65</ecNumber>
    </recommendedName>
</protein>
<keyword evidence="4" id="KW-1133">Transmembrane helix</keyword>
<evidence type="ECO:0000256" key="4">
    <source>
        <dbReference type="SAM" id="Phobius"/>
    </source>
</evidence>
<feature type="transmembrane region" description="Helical" evidence="4">
    <location>
        <begin position="47"/>
        <end position="70"/>
    </location>
</feature>
<organism evidence="7 8">
    <name type="scientific">Sulfurivirga caldicuralii</name>
    <dbReference type="NCBI Taxonomy" id="364032"/>
    <lineage>
        <taxon>Bacteria</taxon>
        <taxon>Pseudomonadati</taxon>
        <taxon>Pseudomonadota</taxon>
        <taxon>Gammaproteobacteria</taxon>
        <taxon>Thiotrichales</taxon>
        <taxon>Piscirickettsiaceae</taxon>
        <taxon>Sulfurivirga</taxon>
    </lineage>
</organism>
<dbReference type="NCBIfam" id="TIGR00254">
    <property type="entry name" value="GGDEF"/>
    <property type="match status" value="1"/>
</dbReference>
<dbReference type="PROSITE" id="PS50887">
    <property type="entry name" value="GGDEF"/>
    <property type="match status" value="1"/>
</dbReference>
<dbReference type="InterPro" id="IPR000160">
    <property type="entry name" value="GGDEF_dom"/>
</dbReference>
<dbReference type="RefSeq" id="WP_074200364.1">
    <property type="nucleotide sequence ID" value="NZ_FSRE01000001.1"/>
</dbReference>
<keyword evidence="4" id="KW-0812">Transmembrane</keyword>
<dbReference type="Proteomes" id="UP000198461">
    <property type="component" value="Unassembled WGS sequence"/>
</dbReference>
<keyword evidence="4" id="KW-0472">Membrane</keyword>
<dbReference type="STRING" id="364032.SAMN05443662_0007"/>
<dbReference type="GO" id="GO:0007165">
    <property type="term" value="P:signal transduction"/>
    <property type="evidence" value="ECO:0007669"/>
    <property type="project" value="InterPro"/>
</dbReference>
<accession>A0A1N6DBB0</accession>
<dbReference type="FunFam" id="3.30.70.270:FF:000001">
    <property type="entry name" value="Diguanylate cyclase domain protein"/>
    <property type="match status" value="1"/>
</dbReference>
<evidence type="ECO:0000256" key="1">
    <source>
        <dbReference type="ARBA" id="ARBA00001946"/>
    </source>
</evidence>
<name>A0A1N6DBB0_9GAMM</name>
<sequence length="471" mass="52460">MKIPRLSNSILRDQFIWMMITGFLAGLIFPFFIVLLGIPQEKVMTPLFFGASIMAGLAMGLLNFGLVHFVTRPTLKELGEKMDTVRKRLDEQMTSEASKSKKMDTCLEAQECVVHIRSRDELGQVAGAFNKLVQTLRESLEIQHSYQRFSAAVNSTLELKALGEEVMDILRDYQLANGMAIIVYDNQQDALKTVYASGINHPEWLVNKVQVIEAVEKGRSESIELPLDVEVDAVLATVQPRFVDILPIEFKGMRIGALVLARLQPLEKKQQIILSLLQKGLGLAIRNALTHEEIQRIAVLDGLTGIYNRRFGMQRLHEEFGRAQRSKTPLALIMLDIDHFKSINDTYGHPVGDRAIKLVVKLGKTVLREGDILVRYGGEEFMIVLPGAAIDDAVKVAERLRHKVTETLLLHGDQQIHLTVSLGVAGYPALEVADEDALIALADEALYKAKESGRNRVVDARYLEGAQAATS</sequence>
<dbReference type="InterPro" id="IPR003660">
    <property type="entry name" value="HAMP_dom"/>
</dbReference>
<evidence type="ECO:0000259" key="5">
    <source>
        <dbReference type="PROSITE" id="PS50885"/>
    </source>
</evidence>
<dbReference type="InterPro" id="IPR029787">
    <property type="entry name" value="Nucleotide_cyclase"/>
</dbReference>
<keyword evidence="8" id="KW-1185">Reference proteome</keyword>
<dbReference type="EMBL" id="FSRE01000001">
    <property type="protein sequence ID" value="SIN68085.1"/>
    <property type="molecule type" value="Genomic_DNA"/>
</dbReference>
<gene>
    <name evidence="7" type="ORF">SAMN05443662_0007</name>
</gene>
<dbReference type="CDD" id="cd01949">
    <property type="entry name" value="GGDEF"/>
    <property type="match status" value="1"/>
</dbReference>
<dbReference type="Pfam" id="PF00990">
    <property type="entry name" value="GGDEF"/>
    <property type="match status" value="1"/>
</dbReference>
<dbReference type="EC" id="2.7.7.65" evidence="2"/>
<dbReference type="SMART" id="SM00267">
    <property type="entry name" value="GGDEF"/>
    <property type="match status" value="1"/>
</dbReference>
<evidence type="ECO:0000256" key="2">
    <source>
        <dbReference type="ARBA" id="ARBA00012528"/>
    </source>
</evidence>
<dbReference type="PANTHER" id="PTHR45138">
    <property type="entry name" value="REGULATORY COMPONENTS OF SENSORY TRANSDUCTION SYSTEM"/>
    <property type="match status" value="1"/>
</dbReference>
<dbReference type="PROSITE" id="PS50885">
    <property type="entry name" value="HAMP"/>
    <property type="match status" value="1"/>
</dbReference>
<feature type="domain" description="GGDEF" evidence="6">
    <location>
        <begin position="328"/>
        <end position="462"/>
    </location>
</feature>
<dbReference type="AlphaFoldDB" id="A0A1N6DBB0"/>
<dbReference type="InterPro" id="IPR043128">
    <property type="entry name" value="Rev_trsase/Diguanyl_cyclase"/>
</dbReference>
<dbReference type="InterPro" id="IPR029016">
    <property type="entry name" value="GAF-like_dom_sf"/>
</dbReference>
<comment type="cofactor">
    <cofactor evidence="1">
        <name>Mg(2+)</name>
        <dbReference type="ChEBI" id="CHEBI:18420"/>
    </cofactor>
</comment>
<dbReference type="Gene3D" id="3.30.70.270">
    <property type="match status" value="1"/>
</dbReference>
<evidence type="ECO:0000256" key="3">
    <source>
        <dbReference type="ARBA" id="ARBA00034247"/>
    </source>
</evidence>
<dbReference type="OrthoDB" id="9773156at2"/>
<dbReference type="CDD" id="cd06225">
    <property type="entry name" value="HAMP"/>
    <property type="match status" value="1"/>
</dbReference>
<reference evidence="8" key="1">
    <citation type="submission" date="2016-11" db="EMBL/GenBank/DDBJ databases">
        <authorList>
            <person name="Varghese N."/>
            <person name="Submissions S."/>
        </authorList>
    </citation>
    <scope>NUCLEOTIDE SEQUENCE [LARGE SCALE GENOMIC DNA]</scope>
    <source>
        <strain evidence="8">DSM 17737</strain>
    </source>
</reference>